<evidence type="ECO:0000313" key="1">
    <source>
        <dbReference type="EMBL" id="EME82618.1"/>
    </source>
</evidence>
<dbReference type="Proteomes" id="UP000016932">
    <property type="component" value="Unassembled WGS sequence"/>
</dbReference>
<keyword evidence="2" id="KW-1185">Reference proteome</keyword>
<dbReference type="KEGG" id="pfj:MYCFIDRAFT_211106"/>
<proteinExistence type="predicted"/>
<dbReference type="HOGENOM" id="CLU_2110047_0_0_1"/>
<reference evidence="1 2" key="1">
    <citation type="journal article" date="2012" name="PLoS Pathog.">
        <title>Diverse lifestyles and strategies of plant pathogenesis encoded in the genomes of eighteen Dothideomycetes fungi.</title>
        <authorList>
            <person name="Ohm R.A."/>
            <person name="Feau N."/>
            <person name="Henrissat B."/>
            <person name="Schoch C.L."/>
            <person name="Horwitz B.A."/>
            <person name="Barry K.W."/>
            <person name="Condon B.J."/>
            <person name="Copeland A.C."/>
            <person name="Dhillon B."/>
            <person name="Glaser F."/>
            <person name="Hesse C.N."/>
            <person name="Kosti I."/>
            <person name="LaButti K."/>
            <person name="Lindquist E.A."/>
            <person name="Lucas S."/>
            <person name="Salamov A.A."/>
            <person name="Bradshaw R.E."/>
            <person name="Ciuffetti L."/>
            <person name="Hamelin R.C."/>
            <person name="Kema G.H.J."/>
            <person name="Lawrence C."/>
            <person name="Scott J.A."/>
            <person name="Spatafora J.W."/>
            <person name="Turgeon B.G."/>
            <person name="de Wit P.J.G.M."/>
            <person name="Zhong S."/>
            <person name="Goodwin S.B."/>
            <person name="Grigoriev I.V."/>
        </authorList>
    </citation>
    <scope>NUCLEOTIDE SEQUENCE [LARGE SCALE GENOMIC DNA]</scope>
    <source>
        <strain evidence="1 2">CIRAD86</strain>
    </source>
</reference>
<dbReference type="GeneID" id="19337307"/>
<gene>
    <name evidence="1" type="ORF">MYCFIDRAFT_211106</name>
</gene>
<evidence type="ECO:0000313" key="2">
    <source>
        <dbReference type="Proteomes" id="UP000016932"/>
    </source>
</evidence>
<protein>
    <submittedName>
        <fullName evidence="1">Uncharacterized protein</fullName>
    </submittedName>
</protein>
<name>M3AZM3_PSEFD</name>
<dbReference type="EMBL" id="KB446558">
    <property type="protein sequence ID" value="EME82618.1"/>
    <property type="molecule type" value="Genomic_DNA"/>
</dbReference>
<dbReference type="RefSeq" id="XP_007926097.1">
    <property type="nucleotide sequence ID" value="XM_007927906.1"/>
</dbReference>
<accession>M3AZM3</accession>
<dbReference type="VEuPathDB" id="FungiDB:MYCFIDRAFT_211106"/>
<dbReference type="AlphaFoldDB" id="M3AZM3"/>
<sequence>MYESQSDPSIAAFFLPACFIPNDLPPSLSHSLICSICIAGMPQRKDPPLRLSSHPLPIPILSISDARYLLQSAEICRVSAGRYLRARKTCSLRKNHTALPKNIHGAWKKADKQAG</sequence>
<organism evidence="1 2">
    <name type="scientific">Pseudocercospora fijiensis (strain CIRAD86)</name>
    <name type="common">Black leaf streak disease fungus</name>
    <name type="synonym">Mycosphaerella fijiensis</name>
    <dbReference type="NCBI Taxonomy" id="383855"/>
    <lineage>
        <taxon>Eukaryota</taxon>
        <taxon>Fungi</taxon>
        <taxon>Dikarya</taxon>
        <taxon>Ascomycota</taxon>
        <taxon>Pezizomycotina</taxon>
        <taxon>Dothideomycetes</taxon>
        <taxon>Dothideomycetidae</taxon>
        <taxon>Mycosphaerellales</taxon>
        <taxon>Mycosphaerellaceae</taxon>
        <taxon>Pseudocercospora</taxon>
    </lineage>
</organism>